<keyword evidence="4" id="KW-0808">Transferase</keyword>
<keyword evidence="3" id="KW-0723">Serine/threonine-protein kinase</keyword>
<comment type="catalytic activity">
    <reaction evidence="9">
        <text>L-threonyl-[protein] + ATP = O-phospho-L-threonyl-[protein] + ADP + H(+)</text>
        <dbReference type="Rhea" id="RHEA:46608"/>
        <dbReference type="Rhea" id="RHEA-COMP:11060"/>
        <dbReference type="Rhea" id="RHEA-COMP:11605"/>
        <dbReference type="ChEBI" id="CHEBI:15378"/>
        <dbReference type="ChEBI" id="CHEBI:30013"/>
        <dbReference type="ChEBI" id="CHEBI:30616"/>
        <dbReference type="ChEBI" id="CHEBI:61977"/>
        <dbReference type="ChEBI" id="CHEBI:456216"/>
        <dbReference type="EC" id="2.7.11.1"/>
    </reaction>
</comment>
<dbReference type="Gene3D" id="1.10.510.10">
    <property type="entry name" value="Transferase(Phosphotransferase) domain 1"/>
    <property type="match status" value="1"/>
</dbReference>
<name>A0A9P4VQH0_9PEZI</name>
<dbReference type="PANTHER" id="PTHR24348">
    <property type="entry name" value="SERINE/THREONINE-PROTEIN KINASE UNC-51-RELATED"/>
    <property type="match status" value="1"/>
</dbReference>
<keyword evidence="7" id="KW-0067">ATP-binding</keyword>
<protein>
    <recommendedName>
        <fullName evidence="2">non-specific serine/threonine protein kinase</fullName>
        <ecNumber evidence="2">2.7.11.1</ecNumber>
    </recommendedName>
    <alternativeName>
        <fullName evidence="8">Autophagy-related protein 1</fullName>
    </alternativeName>
</protein>
<gene>
    <name evidence="12" type="ORF">M501DRAFT_928028</name>
</gene>
<dbReference type="AlphaFoldDB" id="A0A9P4VQH0"/>
<keyword evidence="5" id="KW-0547">Nucleotide-binding</keyword>
<evidence type="ECO:0000256" key="8">
    <source>
        <dbReference type="ARBA" id="ARBA00030237"/>
    </source>
</evidence>
<evidence type="ECO:0000256" key="6">
    <source>
        <dbReference type="ARBA" id="ARBA00022777"/>
    </source>
</evidence>
<dbReference type="InterPro" id="IPR045269">
    <property type="entry name" value="Atg1-like"/>
</dbReference>
<dbReference type="InterPro" id="IPR011009">
    <property type="entry name" value="Kinase-like_dom_sf"/>
</dbReference>
<proteinExistence type="predicted"/>
<sequence>IFLVMEYLENGDLSHHIHAISTEDEARQITTNVLDGLAIMHAEGFAHRDLKLQDIFIVQKPPQSSRWWFKIGDFGISKRVLNDETSFHTNIGTPNFQASEIRDFLE</sequence>
<keyword evidence="6 12" id="KW-0418">Kinase</keyword>
<dbReference type="Pfam" id="PF00069">
    <property type="entry name" value="Pkinase"/>
    <property type="match status" value="1"/>
</dbReference>
<evidence type="ECO:0000256" key="2">
    <source>
        <dbReference type="ARBA" id="ARBA00012513"/>
    </source>
</evidence>
<feature type="non-terminal residue" evidence="12">
    <location>
        <position position="1"/>
    </location>
</feature>
<dbReference type="PANTHER" id="PTHR24348:SF22">
    <property type="entry name" value="NON-SPECIFIC SERINE_THREONINE PROTEIN KINASE"/>
    <property type="match status" value="1"/>
</dbReference>
<accession>A0A9P4VQH0</accession>
<dbReference type="GO" id="GO:0010506">
    <property type="term" value="P:regulation of autophagy"/>
    <property type="evidence" value="ECO:0007669"/>
    <property type="project" value="InterPro"/>
</dbReference>
<evidence type="ECO:0000256" key="9">
    <source>
        <dbReference type="ARBA" id="ARBA00047899"/>
    </source>
</evidence>
<dbReference type="PROSITE" id="PS50011">
    <property type="entry name" value="PROTEIN_KINASE_DOM"/>
    <property type="match status" value="1"/>
</dbReference>
<evidence type="ECO:0000256" key="1">
    <source>
        <dbReference type="ARBA" id="ARBA00004623"/>
    </source>
</evidence>
<dbReference type="GO" id="GO:0005829">
    <property type="term" value="C:cytosol"/>
    <property type="evidence" value="ECO:0007669"/>
    <property type="project" value="TreeGrafter"/>
</dbReference>
<dbReference type="GO" id="GO:0005776">
    <property type="term" value="C:autophagosome"/>
    <property type="evidence" value="ECO:0007669"/>
    <property type="project" value="TreeGrafter"/>
</dbReference>
<evidence type="ECO:0000256" key="3">
    <source>
        <dbReference type="ARBA" id="ARBA00022527"/>
    </source>
</evidence>
<dbReference type="GO" id="GO:0004674">
    <property type="term" value="F:protein serine/threonine kinase activity"/>
    <property type="evidence" value="ECO:0007669"/>
    <property type="project" value="UniProtKB-KW"/>
</dbReference>
<dbReference type="InterPro" id="IPR000719">
    <property type="entry name" value="Prot_kinase_dom"/>
</dbReference>
<evidence type="ECO:0000256" key="10">
    <source>
        <dbReference type="ARBA" id="ARBA00048679"/>
    </source>
</evidence>
<dbReference type="SUPFAM" id="SSF56112">
    <property type="entry name" value="Protein kinase-like (PK-like)"/>
    <property type="match status" value="1"/>
</dbReference>
<comment type="catalytic activity">
    <reaction evidence="10">
        <text>L-seryl-[protein] + ATP = O-phospho-L-seryl-[protein] + ADP + H(+)</text>
        <dbReference type="Rhea" id="RHEA:17989"/>
        <dbReference type="Rhea" id="RHEA-COMP:9863"/>
        <dbReference type="Rhea" id="RHEA-COMP:11604"/>
        <dbReference type="ChEBI" id="CHEBI:15378"/>
        <dbReference type="ChEBI" id="CHEBI:29999"/>
        <dbReference type="ChEBI" id="CHEBI:30616"/>
        <dbReference type="ChEBI" id="CHEBI:83421"/>
        <dbReference type="ChEBI" id="CHEBI:456216"/>
        <dbReference type="EC" id="2.7.11.1"/>
    </reaction>
</comment>
<dbReference type="Proteomes" id="UP000799429">
    <property type="component" value="Unassembled WGS sequence"/>
</dbReference>
<evidence type="ECO:0000256" key="7">
    <source>
        <dbReference type="ARBA" id="ARBA00022840"/>
    </source>
</evidence>
<organism evidence="12 13">
    <name type="scientific">Patellaria atrata CBS 101060</name>
    <dbReference type="NCBI Taxonomy" id="1346257"/>
    <lineage>
        <taxon>Eukaryota</taxon>
        <taxon>Fungi</taxon>
        <taxon>Dikarya</taxon>
        <taxon>Ascomycota</taxon>
        <taxon>Pezizomycotina</taxon>
        <taxon>Dothideomycetes</taxon>
        <taxon>Dothideomycetes incertae sedis</taxon>
        <taxon>Patellariales</taxon>
        <taxon>Patellariaceae</taxon>
        <taxon>Patellaria</taxon>
    </lineage>
</organism>
<evidence type="ECO:0000313" key="13">
    <source>
        <dbReference type="Proteomes" id="UP000799429"/>
    </source>
</evidence>
<dbReference type="EC" id="2.7.11.1" evidence="2"/>
<dbReference type="GO" id="GO:0005524">
    <property type="term" value="F:ATP binding"/>
    <property type="evidence" value="ECO:0007669"/>
    <property type="project" value="UniProtKB-KW"/>
</dbReference>
<dbReference type="OrthoDB" id="10252171at2759"/>
<evidence type="ECO:0000256" key="5">
    <source>
        <dbReference type="ARBA" id="ARBA00022741"/>
    </source>
</evidence>
<evidence type="ECO:0000259" key="11">
    <source>
        <dbReference type="PROSITE" id="PS50011"/>
    </source>
</evidence>
<comment type="caution">
    <text evidence="12">The sequence shown here is derived from an EMBL/GenBank/DDBJ whole genome shotgun (WGS) entry which is preliminary data.</text>
</comment>
<dbReference type="GO" id="GO:0034045">
    <property type="term" value="C:phagophore assembly site membrane"/>
    <property type="evidence" value="ECO:0007669"/>
    <property type="project" value="UniProtKB-SubCell"/>
</dbReference>
<evidence type="ECO:0000313" key="12">
    <source>
        <dbReference type="EMBL" id="KAF2841916.1"/>
    </source>
</evidence>
<comment type="subcellular location">
    <subcellularLocation>
        <location evidence="1">Preautophagosomal structure membrane</location>
        <topology evidence="1">Peripheral membrane protein</topology>
    </subcellularLocation>
</comment>
<reference evidence="12" key="1">
    <citation type="journal article" date="2020" name="Stud. Mycol.">
        <title>101 Dothideomycetes genomes: a test case for predicting lifestyles and emergence of pathogens.</title>
        <authorList>
            <person name="Haridas S."/>
            <person name="Albert R."/>
            <person name="Binder M."/>
            <person name="Bloem J."/>
            <person name="Labutti K."/>
            <person name="Salamov A."/>
            <person name="Andreopoulos B."/>
            <person name="Baker S."/>
            <person name="Barry K."/>
            <person name="Bills G."/>
            <person name="Bluhm B."/>
            <person name="Cannon C."/>
            <person name="Castanera R."/>
            <person name="Culley D."/>
            <person name="Daum C."/>
            <person name="Ezra D."/>
            <person name="Gonzalez J."/>
            <person name="Henrissat B."/>
            <person name="Kuo A."/>
            <person name="Liang C."/>
            <person name="Lipzen A."/>
            <person name="Lutzoni F."/>
            <person name="Magnuson J."/>
            <person name="Mondo S."/>
            <person name="Nolan M."/>
            <person name="Ohm R."/>
            <person name="Pangilinan J."/>
            <person name="Park H.-J."/>
            <person name="Ramirez L."/>
            <person name="Alfaro M."/>
            <person name="Sun H."/>
            <person name="Tritt A."/>
            <person name="Yoshinaga Y."/>
            <person name="Zwiers L.-H."/>
            <person name="Turgeon B."/>
            <person name="Goodwin S."/>
            <person name="Spatafora J."/>
            <person name="Crous P."/>
            <person name="Grigoriev I."/>
        </authorList>
    </citation>
    <scope>NUCLEOTIDE SEQUENCE</scope>
    <source>
        <strain evidence="12">CBS 101060</strain>
    </source>
</reference>
<feature type="domain" description="Protein kinase" evidence="11">
    <location>
        <begin position="1"/>
        <end position="106"/>
    </location>
</feature>
<keyword evidence="13" id="KW-1185">Reference proteome</keyword>
<evidence type="ECO:0000256" key="4">
    <source>
        <dbReference type="ARBA" id="ARBA00022679"/>
    </source>
</evidence>
<dbReference type="EMBL" id="MU006090">
    <property type="protein sequence ID" value="KAF2841916.1"/>
    <property type="molecule type" value="Genomic_DNA"/>
</dbReference>
<dbReference type="GO" id="GO:0000045">
    <property type="term" value="P:autophagosome assembly"/>
    <property type="evidence" value="ECO:0007669"/>
    <property type="project" value="TreeGrafter"/>
</dbReference>